<feature type="compositionally biased region" description="Low complexity" evidence="2">
    <location>
        <begin position="69"/>
        <end position="80"/>
    </location>
</feature>
<dbReference type="AlphaFoldDB" id="A0AAN8W5V3"/>
<name>A0AAN8W5V3_9MAGN</name>
<evidence type="ECO:0000256" key="2">
    <source>
        <dbReference type="SAM" id="MobiDB-lite"/>
    </source>
</evidence>
<feature type="compositionally biased region" description="Polar residues" evidence="2">
    <location>
        <begin position="90"/>
        <end position="108"/>
    </location>
</feature>
<dbReference type="PANTHER" id="PTHR33493:SF2">
    <property type="entry name" value="LATE EMBRYOGENESIS ABUNDANT PROTEIN 46"/>
    <property type="match status" value="1"/>
</dbReference>
<comment type="similarity">
    <text evidence="1">Belongs to the LEA type 1 family.</text>
</comment>
<dbReference type="Proteomes" id="UP001370490">
    <property type="component" value="Unassembled WGS sequence"/>
</dbReference>
<evidence type="ECO:0000256" key="1">
    <source>
        <dbReference type="ARBA" id="ARBA00010975"/>
    </source>
</evidence>
<accession>A0AAN8W5V3</accession>
<protein>
    <submittedName>
        <fullName evidence="3">Late embryogenesis abundant protein, LEA_1 subgroup</fullName>
    </submittedName>
</protein>
<dbReference type="Pfam" id="PF03760">
    <property type="entry name" value="LEA_1"/>
    <property type="match status" value="1"/>
</dbReference>
<dbReference type="InterPro" id="IPR005513">
    <property type="entry name" value="LEA_1"/>
</dbReference>
<organism evidence="3 4">
    <name type="scientific">Dillenia turbinata</name>
    <dbReference type="NCBI Taxonomy" id="194707"/>
    <lineage>
        <taxon>Eukaryota</taxon>
        <taxon>Viridiplantae</taxon>
        <taxon>Streptophyta</taxon>
        <taxon>Embryophyta</taxon>
        <taxon>Tracheophyta</taxon>
        <taxon>Spermatophyta</taxon>
        <taxon>Magnoliopsida</taxon>
        <taxon>eudicotyledons</taxon>
        <taxon>Gunneridae</taxon>
        <taxon>Pentapetalae</taxon>
        <taxon>Dilleniales</taxon>
        <taxon>Dilleniaceae</taxon>
        <taxon>Dillenia</taxon>
    </lineage>
</organism>
<proteinExistence type="inferred from homology"/>
<dbReference type="PANTHER" id="PTHR33493">
    <property type="entry name" value="LATE EMBRYOGENESIS ABUNDANT PROTEIN 6-RELATED"/>
    <property type="match status" value="1"/>
</dbReference>
<feature type="compositionally biased region" description="Basic and acidic residues" evidence="2">
    <location>
        <begin position="45"/>
        <end position="68"/>
    </location>
</feature>
<evidence type="ECO:0000313" key="3">
    <source>
        <dbReference type="EMBL" id="KAK6941921.1"/>
    </source>
</evidence>
<keyword evidence="4" id="KW-1185">Reference proteome</keyword>
<comment type="caution">
    <text evidence="3">The sequence shown here is derived from an EMBL/GenBank/DDBJ whole genome shotgun (WGS) entry which is preliminary data.</text>
</comment>
<sequence>MQAGKDMMESVKETVANIGASARSGMDKTKAAAQEKIDLMTANSPREREMATERKNARMTEAELRKQEAYGQNAAARQAALNPGGLASYRTGSGTESNTHNTHTNIGSAGQPMETHVMSPDTMPGYGTGVAAGRLGEETMGHINKRM</sequence>
<reference evidence="3 4" key="1">
    <citation type="submission" date="2023-12" db="EMBL/GenBank/DDBJ databases">
        <title>A high-quality genome assembly for Dillenia turbinata (Dilleniales).</title>
        <authorList>
            <person name="Chanderbali A."/>
        </authorList>
    </citation>
    <scope>NUCLEOTIDE SEQUENCE [LARGE SCALE GENOMIC DNA]</scope>
    <source>
        <strain evidence="3">LSX21</strain>
        <tissue evidence="3">Leaf</tissue>
    </source>
</reference>
<dbReference type="EMBL" id="JBAMMX010000004">
    <property type="protein sequence ID" value="KAK6941921.1"/>
    <property type="molecule type" value="Genomic_DNA"/>
</dbReference>
<dbReference type="GO" id="GO:0009793">
    <property type="term" value="P:embryo development ending in seed dormancy"/>
    <property type="evidence" value="ECO:0007669"/>
    <property type="project" value="InterPro"/>
</dbReference>
<feature type="region of interest" description="Disordered" evidence="2">
    <location>
        <begin position="37"/>
        <end position="111"/>
    </location>
</feature>
<evidence type="ECO:0000313" key="4">
    <source>
        <dbReference type="Proteomes" id="UP001370490"/>
    </source>
</evidence>
<gene>
    <name evidence="3" type="ORF">RJ641_027298</name>
</gene>